<dbReference type="AlphaFoldDB" id="A0A1D6HJN4"/>
<gene>
    <name evidence="1" type="ORF">ZEAMMB73_Zm00001d017975</name>
</gene>
<name>A0A1D6HJN4_MAIZE</name>
<dbReference type="EMBL" id="CM000781">
    <property type="protein sequence ID" value="AQK74677.1"/>
    <property type="molecule type" value="Genomic_DNA"/>
</dbReference>
<protein>
    <submittedName>
        <fullName evidence="1">Uncharacterized protein</fullName>
    </submittedName>
</protein>
<reference evidence="1" key="1">
    <citation type="submission" date="2015-12" db="EMBL/GenBank/DDBJ databases">
        <title>Update maize B73 reference genome by single molecule sequencing technologies.</title>
        <authorList>
            <consortium name="Maize Genome Sequencing Project"/>
            <person name="Ware D."/>
        </authorList>
    </citation>
    <scope>NUCLEOTIDE SEQUENCE</scope>
    <source>
        <tissue evidence="1">Seedling</tissue>
    </source>
</reference>
<dbReference type="PaxDb" id="4577-GRMZM2G376105_P01"/>
<organism evidence="1">
    <name type="scientific">Zea mays</name>
    <name type="common">Maize</name>
    <dbReference type="NCBI Taxonomy" id="4577"/>
    <lineage>
        <taxon>Eukaryota</taxon>
        <taxon>Viridiplantae</taxon>
        <taxon>Streptophyta</taxon>
        <taxon>Embryophyta</taxon>
        <taxon>Tracheophyta</taxon>
        <taxon>Spermatophyta</taxon>
        <taxon>Magnoliopsida</taxon>
        <taxon>Liliopsida</taxon>
        <taxon>Poales</taxon>
        <taxon>Poaceae</taxon>
        <taxon>PACMAD clade</taxon>
        <taxon>Panicoideae</taxon>
        <taxon>Andropogonodae</taxon>
        <taxon>Andropogoneae</taxon>
        <taxon>Tripsacinae</taxon>
        <taxon>Zea</taxon>
    </lineage>
</organism>
<sequence>MAMTSKFVLPLLLAVLMLLAVSGSARRVEGDRWAGGETAASVVGRPTIQFLKRLYLQQLAAPCPSGMTYDPNSNPHCHHR</sequence>
<proteinExistence type="predicted"/>
<accession>A0A1D6HJN4</accession>
<dbReference type="eggNOG" id="ENOG502R4MG">
    <property type="taxonomic scope" value="Eukaryota"/>
</dbReference>
<dbReference type="PANTHER" id="PTHR35547">
    <property type="entry name" value="OS06G0249350 PROTEIN-RELATED"/>
    <property type="match status" value="1"/>
</dbReference>
<dbReference type="PANTHER" id="PTHR35547:SF8">
    <property type="match status" value="1"/>
</dbReference>
<dbReference type="InParanoid" id="A0A1D6HJN4"/>
<evidence type="ECO:0000313" key="1">
    <source>
        <dbReference type="EMBL" id="AQK74677.1"/>
    </source>
</evidence>
<dbReference type="FunCoup" id="A0A1D6HJN4">
    <property type="interactions" value="1112"/>
</dbReference>
<dbReference type="OMA" id="NPHCHHR"/>